<sequence length="73" mass="7918">MQKITFSNKSTLEVLSGVWINLTSVYFGALLISPGIFGSTNSFETLKLLLSNLPSAILSFVIAIILTEKAKNI</sequence>
<evidence type="ECO:0000313" key="2">
    <source>
        <dbReference type="EMBL" id="KKP44295.1"/>
    </source>
</evidence>
<accession>A0A0G0BZF6</accession>
<organism evidence="2 3">
    <name type="scientific">Candidatus Woesebacteria bacterium GW2011_GWB1_33_22</name>
    <dbReference type="NCBI Taxonomy" id="1618566"/>
    <lineage>
        <taxon>Bacteria</taxon>
        <taxon>Candidatus Woeseibacteriota</taxon>
    </lineage>
</organism>
<keyword evidence="1" id="KW-0812">Transmembrane</keyword>
<reference evidence="2 3" key="1">
    <citation type="journal article" date="2015" name="Nature">
        <title>rRNA introns, odd ribosomes, and small enigmatic genomes across a large radiation of phyla.</title>
        <authorList>
            <person name="Brown C.T."/>
            <person name="Hug L.A."/>
            <person name="Thomas B.C."/>
            <person name="Sharon I."/>
            <person name="Castelle C.J."/>
            <person name="Singh A."/>
            <person name="Wilkins M.J."/>
            <person name="Williams K.H."/>
            <person name="Banfield J.F."/>
        </authorList>
    </citation>
    <scope>NUCLEOTIDE SEQUENCE [LARGE SCALE GENOMIC DNA]</scope>
</reference>
<keyword evidence="1" id="KW-1133">Transmembrane helix</keyword>
<dbReference type="EMBL" id="LBOW01000009">
    <property type="protein sequence ID" value="KKP44295.1"/>
    <property type="molecule type" value="Genomic_DNA"/>
</dbReference>
<protein>
    <submittedName>
        <fullName evidence="2">Uncharacterized protein</fullName>
    </submittedName>
</protein>
<evidence type="ECO:0000256" key="1">
    <source>
        <dbReference type="SAM" id="Phobius"/>
    </source>
</evidence>
<dbReference type="STRING" id="1618566.UR35_C0009G0006"/>
<dbReference type="Proteomes" id="UP000034778">
    <property type="component" value="Unassembled WGS sequence"/>
</dbReference>
<dbReference type="AlphaFoldDB" id="A0A0G0BZF6"/>
<name>A0A0G0BZF6_9BACT</name>
<gene>
    <name evidence="2" type="ORF">UR35_C0009G0006</name>
</gene>
<keyword evidence="1" id="KW-0472">Membrane</keyword>
<feature type="transmembrane region" description="Helical" evidence="1">
    <location>
        <begin position="12"/>
        <end position="37"/>
    </location>
</feature>
<proteinExistence type="predicted"/>
<comment type="caution">
    <text evidence="2">The sequence shown here is derived from an EMBL/GenBank/DDBJ whole genome shotgun (WGS) entry which is preliminary data.</text>
</comment>
<feature type="transmembrane region" description="Helical" evidence="1">
    <location>
        <begin position="49"/>
        <end position="67"/>
    </location>
</feature>
<evidence type="ECO:0000313" key="3">
    <source>
        <dbReference type="Proteomes" id="UP000034778"/>
    </source>
</evidence>